<protein>
    <submittedName>
        <fullName evidence="4">Predicted metal-dependent hydrolase, TIM-barrel fold</fullName>
    </submittedName>
</protein>
<dbReference type="Proteomes" id="UP000198393">
    <property type="component" value="Unassembled WGS sequence"/>
</dbReference>
<sequence length="389" mass="44975">MRFDIRIIVIDLKSKSMRKTIFILSLIFSSSLLAQEAEPTMSFEEYNPISTLVVPENPVKRAKFPFVDIHSHQWNLTKERIASLVEEMDELNMGAMVNLSGRGFNREAGDIGSQEYLAGMVRRVEGEAPNRIIVFTNVSFKNIGEDGWTEQAVRELEEDVAAGARGLKIYKSLGLRYEDTEGKRVAIDDPRIDPVWAKCGELGIPVLIHAADPKPFWDDMNADNERWLELKLRPGRKRGPNDPAPFEQIIAEQHNIFKKHPNTTFVNAHMGWMANDLDKAGEHLEMYPNVYFGIGAVIAEFGRQPRRAKAFFEKYQDRLLFGKDAYNPEEFYTYFRVLETEDEYFPYYKKYHAFWRMYGLGLSDEVLKKIYYKNACKIIPGLELSQFEK</sequence>
<dbReference type="Pfam" id="PF04909">
    <property type="entry name" value="Amidohydro_2"/>
    <property type="match status" value="1"/>
</dbReference>
<keyword evidence="2" id="KW-0732">Signal</keyword>
<evidence type="ECO:0000313" key="4">
    <source>
        <dbReference type="EMBL" id="SNT26979.1"/>
    </source>
</evidence>
<dbReference type="EMBL" id="FZPD01000005">
    <property type="protein sequence ID" value="SNT26979.1"/>
    <property type="molecule type" value="Genomic_DNA"/>
</dbReference>
<keyword evidence="1" id="KW-0456">Lyase</keyword>
<feature type="chain" id="PRO_5012647414" evidence="2">
    <location>
        <begin position="35"/>
        <end position="389"/>
    </location>
</feature>
<reference evidence="4 5" key="1">
    <citation type="submission" date="2017-06" db="EMBL/GenBank/DDBJ databases">
        <authorList>
            <person name="Kim H.J."/>
            <person name="Triplett B.A."/>
        </authorList>
    </citation>
    <scope>NUCLEOTIDE SEQUENCE [LARGE SCALE GENOMIC DNA]</scope>
    <source>
        <strain evidence="4 5">DSM 19307</strain>
    </source>
</reference>
<feature type="signal peptide" evidence="2">
    <location>
        <begin position="1"/>
        <end position="34"/>
    </location>
</feature>
<accession>A0A239LBG1</accession>
<keyword evidence="4" id="KW-0378">Hydrolase</keyword>
<dbReference type="GO" id="GO:0019748">
    <property type="term" value="P:secondary metabolic process"/>
    <property type="evidence" value="ECO:0007669"/>
    <property type="project" value="TreeGrafter"/>
</dbReference>
<feature type="domain" description="Amidohydrolase-related" evidence="3">
    <location>
        <begin position="146"/>
        <end position="378"/>
    </location>
</feature>
<dbReference type="InterPro" id="IPR032466">
    <property type="entry name" value="Metal_Hydrolase"/>
</dbReference>
<name>A0A239LBG1_EKHLU</name>
<dbReference type="GO" id="GO:0016831">
    <property type="term" value="F:carboxy-lyase activity"/>
    <property type="evidence" value="ECO:0007669"/>
    <property type="project" value="InterPro"/>
</dbReference>
<dbReference type="PANTHER" id="PTHR21240:SF28">
    <property type="entry name" value="ISO-OROTATE DECARBOXYLASE (EUROFUNG)"/>
    <property type="match status" value="1"/>
</dbReference>
<dbReference type="GO" id="GO:0016787">
    <property type="term" value="F:hydrolase activity"/>
    <property type="evidence" value="ECO:0007669"/>
    <property type="project" value="UniProtKB-KW"/>
</dbReference>
<dbReference type="Gene3D" id="3.20.20.140">
    <property type="entry name" value="Metal-dependent hydrolases"/>
    <property type="match status" value="1"/>
</dbReference>
<gene>
    <name evidence="4" type="ORF">SAMN05421640_3070</name>
</gene>
<evidence type="ECO:0000259" key="3">
    <source>
        <dbReference type="Pfam" id="PF04909"/>
    </source>
</evidence>
<evidence type="ECO:0000256" key="2">
    <source>
        <dbReference type="SAM" id="SignalP"/>
    </source>
</evidence>
<dbReference type="InterPro" id="IPR006680">
    <property type="entry name" value="Amidohydro-rel"/>
</dbReference>
<evidence type="ECO:0000313" key="5">
    <source>
        <dbReference type="Proteomes" id="UP000198393"/>
    </source>
</evidence>
<dbReference type="AlphaFoldDB" id="A0A239LBG1"/>
<organism evidence="4 5">
    <name type="scientific">Ekhidna lutea</name>
    <dbReference type="NCBI Taxonomy" id="447679"/>
    <lineage>
        <taxon>Bacteria</taxon>
        <taxon>Pseudomonadati</taxon>
        <taxon>Bacteroidota</taxon>
        <taxon>Cytophagia</taxon>
        <taxon>Cytophagales</taxon>
        <taxon>Reichenbachiellaceae</taxon>
        <taxon>Ekhidna</taxon>
    </lineage>
</organism>
<evidence type="ECO:0000256" key="1">
    <source>
        <dbReference type="ARBA" id="ARBA00023239"/>
    </source>
</evidence>
<dbReference type="InterPro" id="IPR032465">
    <property type="entry name" value="ACMSD"/>
</dbReference>
<dbReference type="SUPFAM" id="SSF51556">
    <property type="entry name" value="Metallo-dependent hydrolases"/>
    <property type="match status" value="1"/>
</dbReference>
<dbReference type="PANTHER" id="PTHR21240">
    <property type="entry name" value="2-AMINO-3-CARBOXYLMUCONATE-6-SEMIALDEHYDE DECARBOXYLASE"/>
    <property type="match status" value="1"/>
</dbReference>
<proteinExistence type="predicted"/>
<dbReference type="GO" id="GO:0005737">
    <property type="term" value="C:cytoplasm"/>
    <property type="evidence" value="ECO:0007669"/>
    <property type="project" value="TreeGrafter"/>
</dbReference>
<keyword evidence="5" id="KW-1185">Reference proteome</keyword>